<keyword evidence="10" id="KW-1185">Reference proteome</keyword>
<dbReference type="SUPFAM" id="SSF47090">
    <property type="entry name" value="PGBD-like"/>
    <property type="match status" value="1"/>
</dbReference>
<feature type="domain" description="L,D-TPase catalytic" evidence="8">
    <location>
        <begin position="305"/>
        <end position="486"/>
    </location>
</feature>
<dbReference type="PANTHER" id="PTHR41533">
    <property type="entry name" value="L,D-TRANSPEPTIDASE HI_1667-RELATED"/>
    <property type="match status" value="1"/>
</dbReference>
<evidence type="ECO:0000256" key="3">
    <source>
        <dbReference type="ARBA" id="ARBA00022679"/>
    </source>
</evidence>
<dbReference type="InterPro" id="IPR002477">
    <property type="entry name" value="Peptidoglycan-bd-like"/>
</dbReference>
<dbReference type="EMBL" id="BAABCS010000015">
    <property type="protein sequence ID" value="GAA4049918.1"/>
    <property type="molecule type" value="Genomic_DNA"/>
</dbReference>
<dbReference type="InterPro" id="IPR045380">
    <property type="entry name" value="LD_TPept_scaffold_dom"/>
</dbReference>
<keyword evidence="4 7" id="KW-0133">Cell shape</keyword>
<evidence type="ECO:0000256" key="7">
    <source>
        <dbReference type="PROSITE-ProRule" id="PRU01373"/>
    </source>
</evidence>
<dbReference type="SUPFAM" id="SSF141523">
    <property type="entry name" value="L,D-transpeptidase catalytic domain-like"/>
    <property type="match status" value="1"/>
</dbReference>
<evidence type="ECO:0000313" key="9">
    <source>
        <dbReference type="EMBL" id="GAA4049918.1"/>
    </source>
</evidence>
<comment type="caution">
    <text evidence="9">The sequence shown here is derived from an EMBL/GenBank/DDBJ whole genome shotgun (WGS) entry which is preliminary data.</text>
</comment>
<dbReference type="Gene3D" id="2.40.440.10">
    <property type="entry name" value="L,D-transpeptidase catalytic domain-like"/>
    <property type="match status" value="1"/>
</dbReference>
<dbReference type="PROSITE" id="PS51257">
    <property type="entry name" value="PROKAR_LIPOPROTEIN"/>
    <property type="match status" value="1"/>
</dbReference>
<organism evidence="9 10">
    <name type="scientific">Flavobacterium chungnamense</name>
    <dbReference type="NCBI Taxonomy" id="706182"/>
    <lineage>
        <taxon>Bacteria</taxon>
        <taxon>Pseudomonadati</taxon>
        <taxon>Bacteroidota</taxon>
        <taxon>Flavobacteriia</taxon>
        <taxon>Flavobacteriales</taxon>
        <taxon>Flavobacteriaceae</taxon>
        <taxon>Flavobacterium</taxon>
    </lineage>
</organism>
<dbReference type="CDD" id="cd16913">
    <property type="entry name" value="YkuD_like"/>
    <property type="match status" value="1"/>
</dbReference>
<dbReference type="Pfam" id="PF01471">
    <property type="entry name" value="PG_binding_1"/>
    <property type="match status" value="1"/>
</dbReference>
<dbReference type="InterPro" id="IPR036365">
    <property type="entry name" value="PGBD-like_sf"/>
</dbReference>
<gene>
    <name evidence="9" type="ORF">GCM10022388_14790</name>
</gene>
<evidence type="ECO:0000256" key="4">
    <source>
        <dbReference type="ARBA" id="ARBA00022960"/>
    </source>
</evidence>
<protein>
    <submittedName>
        <fullName evidence="9">L,D-transpeptidase family protein</fullName>
    </submittedName>
</protein>
<evidence type="ECO:0000256" key="1">
    <source>
        <dbReference type="ARBA" id="ARBA00004752"/>
    </source>
</evidence>
<dbReference type="Gene3D" id="1.10.101.10">
    <property type="entry name" value="PGBD-like superfamily/PGBD"/>
    <property type="match status" value="1"/>
</dbReference>
<comment type="similarity">
    <text evidence="2">Belongs to the YkuD family.</text>
</comment>
<dbReference type="Pfam" id="PF20142">
    <property type="entry name" value="Scaffold"/>
    <property type="match status" value="1"/>
</dbReference>
<name>A0ABP7USM4_9FLAO</name>
<sequence length="569" mass="67316">MPMNKFYILILLIVFSSCKRNISNESSAEASFIDFSFFGDDRIKIDSTLINTSKDEDFKAFYKKFNYETAWNTKEHRDFIINEISKAKNEGLESKDYNYETLKSFETKFEDLPDSTIVKYDLLLTSSTQLYVNHISKGKLNPKKLYKDWDLEEKKVNINEILYDCIDNNNFSKAIENCKPNHIIYKKLKNCLKLLQQFPEETTYELIDLRERIVPNKKNKYVPIVKKRLMYWGDMVEKDTVLSTVYDKKTQEAVKIFQARHGLRPDAVIGRSTIDALNYSRNQRIEQVVVNMERWRWFAHDFGNHYLLINIPDYSIVAVKENDTTQTQRIVVGKDTRPTPILESKISNINLNPNWTVPPTILKEDIYPEAEKDRGVFRKKGLKIFDRKNNEVSPWSWKKEDANKYKYVQDPGRNNSLGSMKINFPNRYSVYLHDTNHRDYFAFSYRSLSSGCVRLEKPLEMASYIINDTTKWSLKRIKDTTDIKYYYKLQKAKQKEIDKINAKILAKNPNFVIEKKNLPKPELKTIVIKIDEDVFIHQLYWTAWETDGILNFREDIYCLDANLYSKLRY</sequence>
<dbReference type="Pfam" id="PF03734">
    <property type="entry name" value="YkuD"/>
    <property type="match status" value="1"/>
</dbReference>
<accession>A0ABP7USM4</accession>
<comment type="pathway">
    <text evidence="1 7">Cell wall biogenesis; peptidoglycan biosynthesis.</text>
</comment>
<evidence type="ECO:0000256" key="2">
    <source>
        <dbReference type="ARBA" id="ARBA00005992"/>
    </source>
</evidence>
<dbReference type="InterPro" id="IPR005490">
    <property type="entry name" value="LD_TPept_cat_dom"/>
</dbReference>
<reference evidence="10" key="1">
    <citation type="journal article" date="2019" name="Int. J. Syst. Evol. Microbiol.">
        <title>The Global Catalogue of Microorganisms (GCM) 10K type strain sequencing project: providing services to taxonomists for standard genome sequencing and annotation.</title>
        <authorList>
            <consortium name="The Broad Institute Genomics Platform"/>
            <consortium name="The Broad Institute Genome Sequencing Center for Infectious Disease"/>
            <person name="Wu L."/>
            <person name="Ma J."/>
        </authorList>
    </citation>
    <scope>NUCLEOTIDE SEQUENCE [LARGE SCALE GENOMIC DNA]</scope>
    <source>
        <strain evidence="10">JCM 17068</strain>
    </source>
</reference>
<dbReference type="InterPro" id="IPR052905">
    <property type="entry name" value="LD-transpeptidase_YkuD-like"/>
</dbReference>
<keyword evidence="6 7" id="KW-0961">Cell wall biogenesis/degradation</keyword>
<dbReference type="PROSITE" id="PS52029">
    <property type="entry name" value="LD_TPASE"/>
    <property type="match status" value="1"/>
</dbReference>
<evidence type="ECO:0000313" key="10">
    <source>
        <dbReference type="Proteomes" id="UP001500426"/>
    </source>
</evidence>
<proteinExistence type="inferred from homology"/>
<dbReference type="InterPro" id="IPR038063">
    <property type="entry name" value="Transpep_catalytic_dom"/>
</dbReference>
<keyword evidence="3" id="KW-0808">Transferase</keyword>
<feature type="active site" description="Proton donor/acceptor" evidence="7">
    <location>
        <position position="433"/>
    </location>
</feature>
<dbReference type="PANTHER" id="PTHR41533:SF2">
    <property type="entry name" value="BLR7131 PROTEIN"/>
    <property type="match status" value="1"/>
</dbReference>
<evidence type="ECO:0000256" key="6">
    <source>
        <dbReference type="ARBA" id="ARBA00023316"/>
    </source>
</evidence>
<feature type="active site" description="Nucleophile" evidence="7">
    <location>
        <position position="452"/>
    </location>
</feature>
<dbReference type="Proteomes" id="UP001500426">
    <property type="component" value="Unassembled WGS sequence"/>
</dbReference>
<keyword evidence="5 7" id="KW-0573">Peptidoglycan synthesis</keyword>
<evidence type="ECO:0000256" key="5">
    <source>
        <dbReference type="ARBA" id="ARBA00022984"/>
    </source>
</evidence>
<dbReference type="InterPro" id="IPR036366">
    <property type="entry name" value="PGBDSf"/>
</dbReference>
<evidence type="ECO:0000259" key="8">
    <source>
        <dbReference type="PROSITE" id="PS52029"/>
    </source>
</evidence>